<dbReference type="EMBL" id="WIXE01006016">
    <property type="protein sequence ID" value="KAK5981679.1"/>
    <property type="molecule type" value="Genomic_DNA"/>
</dbReference>
<accession>A0AAN8J2S2</accession>
<evidence type="ECO:0000256" key="1">
    <source>
        <dbReference type="SAM" id="SignalP"/>
    </source>
</evidence>
<evidence type="ECO:0000313" key="2">
    <source>
        <dbReference type="EMBL" id="KAK5981679.1"/>
    </source>
</evidence>
<proteinExistence type="predicted"/>
<reference evidence="2 3" key="1">
    <citation type="submission" date="2019-10" db="EMBL/GenBank/DDBJ databases">
        <title>Assembly and Annotation for the nematode Trichostrongylus colubriformis.</title>
        <authorList>
            <person name="Martin J."/>
        </authorList>
    </citation>
    <scope>NUCLEOTIDE SEQUENCE [LARGE SCALE GENOMIC DNA]</scope>
    <source>
        <strain evidence="2">G859</strain>
        <tissue evidence="2">Whole worm</tissue>
    </source>
</reference>
<protein>
    <submittedName>
        <fullName evidence="2">Uncharacterized protein</fullName>
    </submittedName>
</protein>
<keyword evidence="3" id="KW-1185">Reference proteome</keyword>
<evidence type="ECO:0000313" key="3">
    <source>
        <dbReference type="Proteomes" id="UP001331761"/>
    </source>
</evidence>
<comment type="caution">
    <text evidence="2">The sequence shown here is derived from an EMBL/GenBank/DDBJ whole genome shotgun (WGS) entry which is preliminary data.</text>
</comment>
<keyword evidence="1" id="KW-0732">Signal</keyword>
<dbReference type="Proteomes" id="UP001331761">
    <property type="component" value="Unassembled WGS sequence"/>
</dbReference>
<feature type="signal peptide" evidence="1">
    <location>
        <begin position="1"/>
        <end position="17"/>
    </location>
</feature>
<gene>
    <name evidence="2" type="ORF">GCK32_013456</name>
</gene>
<name>A0AAN8J2S2_TRICO</name>
<feature type="chain" id="PRO_5043026739" evidence="1">
    <location>
        <begin position="18"/>
        <end position="169"/>
    </location>
</feature>
<organism evidence="2 3">
    <name type="scientific">Trichostrongylus colubriformis</name>
    <name type="common">Black scour worm</name>
    <dbReference type="NCBI Taxonomy" id="6319"/>
    <lineage>
        <taxon>Eukaryota</taxon>
        <taxon>Metazoa</taxon>
        <taxon>Ecdysozoa</taxon>
        <taxon>Nematoda</taxon>
        <taxon>Chromadorea</taxon>
        <taxon>Rhabditida</taxon>
        <taxon>Rhabditina</taxon>
        <taxon>Rhabditomorpha</taxon>
        <taxon>Strongyloidea</taxon>
        <taxon>Trichostrongylidae</taxon>
        <taxon>Trichostrongylus</taxon>
    </lineage>
</organism>
<sequence>MFFILAVLAVIIADTYGKNLASQEGNSTNSTEWIQRHPECKPSFVPEFFKSKSIPETVLICAPGVESTFKSINKKWMENPIWDDGIASEALQEAWKRHSTDADFKYYSTWSWSKAKSNQTTLLQKVKSSMRIEPILERGFLATLRAYHKGELEIVSCNYQKKTSSTFSS</sequence>
<dbReference type="AlphaFoldDB" id="A0AAN8J2S2"/>